<dbReference type="RefSeq" id="WP_079714999.1">
    <property type="nucleotide sequence ID" value="NZ_FUYS01000001.1"/>
</dbReference>
<keyword evidence="5" id="KW-1185">Reference proteome</keyword>
<dbReference type="Pfam" id="PF04773">
    <property type="entry name" value="FecR"/>
    <property type="match status" value="1"/>
</dbReference>
<gene>
    <name evidence="4" type="ORF">SAMN05660226_00275</name>
</gene>
<dbReference type="PANTHER" id="PTHR30273:SF2">
    <property type="entry name" value="PROTEIN FECR"/>
    <property type="match status" value="1"/>
</dbReference>
<evidence type="ECO:0000259" key="2">
    <source>
        <dbReference type="Pfam" id="PF04773"/>
    </source>
</evidence>
<accession>A0A1T4ZXN5</accession>
<name>A0A1T4ZXN5_9SPHI</name>
<dbReference type="Gene3D" id="3.55.50.30">
    <property type="match status" value="1"/>
</dbReference>
<feature type="transmembrane region" description="Helical" evidence="1">
    <location>
        <begin position="92"/>
        <end position="110"/>
    </location>
</feature>
<keyword evidence="1" id="KW-0472">Membrane</keyword>
<evidence type="ECO:0000313" key="5">
    <source>
        <dbReference type="Proteomes" id="UP000190541"/>
    </source>
</evidence>
<dbReference type="InterPro" id="IPR032508">
    <property type="entry name" value="FecR_C"/>
</dbReference>
<dbReference type="Pfam" id="PF16344">
    <property type="entry name" value="FecR_C"/>
    <property type="match status" value="1"/>
</dbReference>
<dbReference type="InterPro" id="IPR006860">
    <property type="entry name" value="FecR"/>
</dbReference>
<dbReference type="STRING" id="623280.SAMN05660226_00275"/>
<dbReference type="OrthoDB" id="1099963at2"/>
<dbReference type="GO" id="GO:0016989">
    <property type="term" value="F:sigma factor antagonist activity"/>
    <property type="evidence" value="ECO:0007669"/>
    <property type="project" value="TreeGrafter"/>
</dbReference>
<keyword evidence="1" id="KW-1133">Transmembrane helix</keyword>
<evidence type="ECO:0000313" key="4">
    <source>
        <dbReference type="EMBL" id="SKB27534.1"/>
    </source>
</evidence>
<evidence type="ECO:0000259" key="3">
    <source>
        <dbReference type="Pfam" id="PF16344"/>
    </source>
</evidence>
<proteinExistence type="predicted"/>
<feature type="domain" description="FecR protein" evidence="2">
    <location>
        <begin position="179"/>
        <end position="279"/>
    </location>
</feature>
<protein>
    <submittedName>
        <fullName evidence="4">FecR family protein</fullName>
    </submittedName>
</protein>
<dbReference type="Proteomes" id="UP000190541">
    <property type="component" value="Unassembled WGS sequence"/>
</dbReference>
<keyword evidence="1" id="KW-0812">Transmembrane</keyword>
<dbReference type="InterPro" id="IPR012373">
    <property type="entry name" value="Ferrdict_sens_TM"/>
</dbReference>
<dbReference type="PANTHER" id="PTHR30273">
    <property type="entry name" value="PERIPLASMIC SIGNAL SENSOR AND SIGMA FACTOR ACTIVATOR FECR-RELATED"/>
    <property type="match status" value="1"/>
</dbReference>
<dbReference type="Gene3D" id="2.60.120.1440">
    <property type="match status" value="1"/>
</dbReference>
<reference evidence="4 5" key="1">
    <citation type="submission" date="2017-02" db="EMBL/GenBank/DDBJ databases">
        <authorList>
            <person name="Peterson S.W."/>
        </authorList>
    </citation>
    <scope>NUCLEOTIDE SEQUENCE [LARGE SCALE GENOMIC DNA]</scope>
    <source>
        <strain evidence="4 5">DSM 22899</strain>
    </source>
</reference>
<sequence>MEQDIKHLFERYLKGECSADEIARLYAYFGLEANEMLLKAYITRMLDSDDDTPRALAYQARKVADRAGIRLQERLARQSTPTSNRSRRVRRWLPYAAAVVIFFVVGWLMMNSRWSSDSAHVIVSNEDIPPAANRAILTLADGRSIDLSEAQSGIVVGDGIRYLDGSAVSGLAQDTGMSLSTPKGGTYQITLPDGSNVWLNSASTLKYPKRFDDDERVVELEGEAYFSVAQLKEKTGKRNIPFKVLSAGQVVEVLGTEFNISSYKDEPMIETTLVEGSVRVVTTLGRRTSLVLAPGEQASLSGTGVLNSAKANLKKELAWQSGIFYFEETSLVELMRQVSRWYDVDIQYVGDVPQESYSGLMSRYVSLKTLLEFLNESSAQFTLRGRTVIIQSETY</sequence>
<feature type="domain" description="Protein FecR C-terminal" evidence="3">
    <location>
        <begin position="324"/>
        <end position="390"/>
    </location>
</feature>
<evidence type="ECO:0000256" key="1">
    <source>
        <dbReference type="SAM" id="Phobius"/>
    </source>
</evidence>
<organism evidence="4 5">
    <name type="scientific">Parapedobacter luteus</name>
    <dbReference type="NCBI Taxonomy" id="623280"/>
    <lineage>
        <taxon>Bacteria</taxon>
        <taxon>Pseudomonadati</taxon>
        <taxon>Bacteroidota</taxon>
        <taxon>Sphingobacteriia</taxon>
        <taxon>Sphingobacteriales</taxon>
        <taxon>Sphingobacteriaceae</taxon>
        <taxon>Parapedobacter</taxon>
    </lineage>
</organism>
<dbReference type="AlphaFoldDB" id="A0A1T4ZXN5"/>
<dbReference type="EMBL" id="FUYS01000001">
    <property type="protein sequence ID" value="SKB27534.1"/>
    <property type="molecule type" value="Genomic_DNA"/>
</dbReference>